<feature type="non-terminal residue" evidence="2">
    <location>
        <position position="156"/>
    </location>
</feature>
<evidence type="ECO:0000313" key="2">
    <source>
        <dbReference type="EMBL" id="KAH9315755.1"/>
    </source>
</evidence>
<comment type="caution">
    <text evidence="2">The sequence shown here is derived from an EMBL/GenBank/DDBJ whole genome shotgun (WGS) entry which is preliminary data.</text>
</comment>
<dbReference type="Proteomes" id="UP000824469">
    <property type="component" value="Unassembled WGS sequence"/>
</dbReference>
<feature type="compositionally biased region" description="Polar residues" evidence="1">
    <location>
        <begin position="92"/>
        <end position="108"/>
    </location>
</feature>
<sequence length="156" mass="17273">MGDFYRNLLKKNVAFGANTSKREDVVLPSMQHAESEKESQPSEAHSEMPSDLINRTPSDLKARNVSDEPKPQVKRGRGEGDMDKDNIEEPRLSSTVSATQADGGSQPENVGITAHIGDKAENVRENVKSIGHDHRPSQEALAAAKERYLARKRLRE</sequence>
<dbReference type="AlphaFoldDB" id="A0AA38LBF6"/>
<name>A0AA38LBF6_TAXCH</name>
<gene>
    <name evidence="2" type="ORF">KI387_024382</name>
</gene>
<evidence type="ECO:0000256" key="1">
    <source>
        <dbReference type="SAM" id="MobiDB-lite"/>
    </source>
</evidence>
<reference evidence="2 3" key="1">
    <citation type="journal article" date="2021" name="Nat. Plants">
        <title>The Taxus genome provides insights into paclitaxel biosynthesis.</title>
        <authorList>
            <person name="Xiong X."/>
            <person name="Gou J."/>
            <person name="Liao Q."/>
            <person name="Li Y."/>
            <person name="Zhou Q."/>
            <person name="Bi G."/>
            <person name="Li C."/>
            <person name="Du R."/>
            <person name="Wang X."/>
            <person name="Sun T."/>
            <person name="Guo L."/>
            <person name="Liang H."/>
            <person name="Lu P."/>
            <person name="Wu Y."/>
            <person name="Zhang Z."/>
            <person name="Ro D.K."/>
            <person name="Shang Y."/>
            <person name="Huang S."/>
            <person name="Yan J."/>
        </authorList>
    </citation>
    <scope>NUCLEOTIDE SEQUENCE [LARGE SCALE GENOMIC DNA]</scope>
    <source>
        <strain evidence="2">Ta-2019</strain>
    </source>
</reference>
<protein>
    <submittedName>
        <fullName evidence="2">Uncharacterized protein</fullName>
    </submittedName>
</protein>
<feature type="region of interest" description="Disordered" evidence="1">
    <location>
        <begin position="29"/>
        <end position="120"/>
    </location>
</feature>
<dbReference type="PANTHER" id="PTHR30060:SF0">
    <property type="entry name" value="COILED-COIL PROTEIN (DUF2040)-RELATED"/>
    <property type="match status" value="1"/>
</dbReference>
<accession>A0AA38LBF6</accession>
<proteinExistence type="predicted"/>
<evidence type="ECO:0000313" key="3">
    <source>
        <dbReference type="Proteomes" id="UP000824469"/>
    </source>
</evidence>
<keyword evidence="3" id="KW-1185">Reference proteome</keyword>
<feature type="compositionally biased region" description="Basic and acidic residues" evidence="1">
    <location>
        <begin position="58"/>
        <end position="91"/>
    </location>
</feature>
<organism evidence="2 3">
    <name type="scientific">Taxus chinensis</name>
    <name type="common">Chinese yew</name>
    <name type="synonym">Taxus wallichiana var. chinensis</name>
    <dbReference type="NCBI Taxonomy" id="29808"/>
    <lineage>
        <taxon>Eukaryota</taxon>
        <taxon>Viridiplantae</taxon>
        <taxon>Streptophyta</taxon>
        <taxon>Embryophyta</taxon>
        <taxon>Tracheophyta</taxon>
        <taxon>Spermatophyta</taxon>
        <taxon>Pinopsida</taxon>
        <taxon>Pinidae</taxon>
        <taxon>Conifers II</taxon>
        <taxon>Cupressales</taxon>
        <taxon>Taxaceae</taxon>
        <taxon>Taxus</taxon>
    </lineage>
</organism>
<dbReference type="EMBL" id="JAHRHJ020000005">
    <property type="protein sequence ID" value="KAH9315755.1"/>
    <property type="molecule type" value="Genomic_DNA"/>
</dbReference>
<dbReference type="OMA" id="VEAIHFY"/>
<feature type="compositionally biased region" description="Basic and acidic residues" evidence="1">
    <location>
        <begin position="33"/>
        <end position="48"/>
    </location>
</feature>
<dbReference type="PANTHER" id="PTHR30060">
    <property type="entry name" value="INNER MEMBRANE PROTEIN"/>
    <property type="match status" value="1"/>
</dbReference>